<evidence type="ECO:0000313" key="5">
    <source>
        <dbReference type="Proteomes" id="UP000274822"/>
    </source>
</evidence>
<feature type="compositionally biased region" description="Low complexity" evidence="2">
    <location>
        <begin position="263"/>
        <end position="274"/>
    </location>
</feature>
<feature type="compositionally biased region" description="Low complexity" evidence="2">
    <location>
        <begin position="109"/>
        <end position="148"/>
    </location>
</feature>
<dbReference type="Gene3D" id="3.30.70.330">
    <property type="match status" value="1"/>
</dbReference>
<dbReference type="InterPro" id="IPR000504">
    <property type="entry name" value="RRM_dom"/>
</dbReference>
<feature type="domain" description="RRM" evidence="3">
    <location>
        <begin position="9"/>
        <end position="87"/>
    </location>
</feature>
<accession>A0A433QZT2</accession>
<sequence>MSLAARGSRVVFVGNIPYELTEEQLVDVFKEAGPVVSFRLVFDRDTGRPKGYGFCEYHDAETAASAVRNLNNYDVGGRQLRVDYAEADPMIEAARAQEQAGYGSSGPSQPRSAQPVYQQQQQPQPQQQAPLQHQPAPQALPTAAPQVQGQSAMDAITKTLAAMNPTQLFELMTQMKQSGSSARPSCKPAPASLRSVPGHDHDGHCGPRGRPAHPRPADRGPPATTATPATPPTPAAAAHPGCLRRCVSPAAHRRRLHADRTRAAGAAYHAAPGADDGGGGVE</sequence>
<dbReference type="InterPro" id="IPR025742">
    <property type="entry name" value="CSTF2_hinge"/>
</dbReference>
<dbReference type="Proteomes" id="UP000274822">
    <property type="component" value="Unassembled WGS sequence"/>
</dbReference>
<keyword evidence="1" id="KW-0694">RNA-binding</keyword>
<organism evidence="4 5">
    <name type="scientific">Jimgerdemannia flammicorona</name>
    <dbReference type="NCBI Taxonomy" id="994334"/>
    <lineage>
        <taxon>Eukaryota</taxon>
        <taxon>Fungi</taxon>
        <taxon>Fungi incertae sedis</taxon>
        <taxon>Mucoromycota</taxon>
        <taxon>Mucoromycotina</taxon>
        <taxon>Endogonomycetes</taxon>
        <taxon>Endogonales</taxon>
        <taxon>Endogonaceae</taxon>
        <taxon>Jimgerdemannia</taxon>
    </lineage>
</organism>
<proteinExistence type="predicted"/>
<name>A0A433QZT2_9FUNG</name>
<dbReference type="GO" id="GO:0003729">
    <property type="term" value="F:mRNA binding"/>
    <property type="evidence" value="ECO:0007669"/>
    <property type="project" value="TreeGrafter"/>
</dbReference>
<feature type="region of interest" description="Disordered" evidence="2">
    <location>
        <begin position="96"/>
        <end position="150"/>
    </location>
</feature>
<dbReference type="PANTHER" id="PTHR45735:SF2">
    <property type="entry name" value="CLEAVAGE STIMULATION FACTOR SUBUNIT 2"/>
    <property type="match status" value="1"/>
</dbReference>
<dbReference type="SUPFAM" id="SSF54928">
    <property type="entry name" value="RNA-binding domain, RBD"/>
    <property type="match status" value="1"/>
</dbReference>
<evidence type="ECO:0000256" key="2">
    <source>
        <dbReference type="SAM" id="MobiDB-lite"/>
    </source>
</evidence>
<feature type="compositionally biased region" description="Polar residues" evidence="2">
    <location>
        <begin position="174"/>
        <end position="183"/>
    </location>
</feature>
<evidence type="ECO:0000313" key="4">
    <source>
        <dbReference type="EMBL" id="RUS35287.1"/>
    </source>
</evidence>
<evidence type="ECO:0000256" key="1">
    <source>
        <dbReference type="PROSITE-ProRule" id="PRU00176"/>
    </source>
</evidence>
<dbReference type="Pfam" id="PF14327">
    <property type="entry name" value="CSTF2_hinge"/>
    <property type="match status" value="1"/>
</dbReference>
<gene>
    <name evidence="4" type="ORF">BC938DRAFT_473159</name>
</gene>
<dbReference type="SMART" id="SM00360">
    <property type="entry name" value="RRM"/>
    <property type="match status" value="1"/>
</dbReference>
<keyword evidence="5" id="KW-1185">Reference proteome</keyword>
<dbReference type="InterPro" id="IPR035979">
    <property type="entry name" value="RBD_domain_sf"/>
</dbReference>
<feature type="region of interest" description="Disordered" evidence="2">
    <location>
        <begin position="174"/>
        <end position="282"/>
    </location>
</feature>
<dbReference type="GO" id="GO:0005847">
    <property type="term" value="C:mRNA cleavage and polyadenylation specificity factor complex"/>
    <property type="evidence" value="ECO:0007669"/>
    <property type="project" value="TreeGrafter"/>
</dbReference>
<comment type="caution">
    <text evidence="4">The sequence shown here is derived from an EMBL/GenBank/DDBJ whole genome shotgun (WGS) entry which is preliminary data.</text>
</comment>
<protein>
    <recommendedName>
        <fullName evidence="3">RRM domain-containing protein</fullName>
    </recommendedName>
</protein>
<dbReference type="PANTHER" id="PTHR45735">
    <property type="entry name" value="CLEAVAGE STIMULATION FACTOR SUBUNIT 2"/>
    <property type="match status" value="1"/>
</dbReference>
<dbReference type="PROSITE" id="PS50102">
    <property type="entry name" value="RRM"/>
    <property type="match status" value="1"/>
</dbReference>
<dbReference type="Pfam" id="PF00076">
    <property type="entry name" value="RRM_1"/>
    <property type="match status" value="1"/>
</dbReference>
<dbReference type="InterPro" id="IPR012677">
    <property type="entry name" value="Nucleotide-bd_a/b_plait_sf"/>
</dbReference>
<reference evidence="4 5" key="1">
    <citation type="journal article" date="2018" name="New Phytol.">
        <title>Phylogenomics of Endogonaceae and evolution of mycorrhizas within Mucoromycota.</title>
        <authorList>
            <person name="Chang Y."/>
            <person name="Desiro A."/>
            <person name="Na H."/>
            <person name="Sandor L."/>
            <person name="Lipzen A."/>
            <person name="Clum A."/>
            <person name="Barry K."/>
            <person name="Grigoriev I.V."/>
            <person name="Martin F.M."/>
            <person name="Stajich J.E."/>
            <person name="Smith M.E."/>
            <person name="Bonito G."/>
            <person name="Spatafora J.W."/>
        </authorList>
    </citation>
    <scope>NUCLEOTIDE SEQUENCE [LARGE SCALE GENOMIC DNA]</scope>
    <source>
        <strain evidence="4 5">AD002</strain>
    </source>
</reference>
<dbReference type="FunFam" id="3.30.70.330:FF:001102">
    <property type="entry name" value="Cleavage and Polyadenylation Factor"/>
    <property type="match status" value="1"/>
</dbReference>
<dbReference type="AlphaFoldDB" id="A0A433QZT2"/>
<dbReference type="EMBL" id="RBNJ01000151">
    <property type="protein sequence ID" value="RUS35287.1"/>
    <property type="molecule type" value="Genomic_DNA"/>
</dbReference>
<dbReference type="CDD" id="cd12398">
    <property type="entry name" value="RRM_CSTF2_RNA15_like"/>
    <property type="match status" value="1"/>
</dbReference>
<evidence type="ECO:0000259" key="3">
    <source>
        <dbReference type="PROSITE" id="PS50102"/>
    </source>
</evidence>